<keyword evidence="3" id="KW-1185">Reference proteome</keyword>
<gene>
    <name evidence="2" type="ORF">VF724_11845</name>
</gene>
<evidence type="ECO:0000259" key="1">
    <source>
        <dbReference type="Pfam" id="PF00535"/>
    </source>
</evidence>
<dbReference type="EMBL" id="JAYJLD010000016">
    <property type="protein sequence ID" value="MEB3102353.1"/>
    <property type="molecule type" value="Genomic_DNA"/>
</dbReference>
<dbReference type="Proteomes" id="UP001310386">
    <property type="component" value="Unassembled WGS sequence"/>
</dbReference>
<evidence type="ECO:0000313" key="3">
    <source>
        <dbReference type="Proteomes" id="UP001310386"/>
    </source>
</evidence>
<accession>A0ABU5ZIM5</accession>
<dbReference type="InterPro" id="IPR050834">
    <property type="entry name" value="Glycosyltransf_2"/>
</dbReference>
<dbReference type="RefSeq" id="WP_371754476.1">
    <property type="nucleotide sequence ID" value="NZ_JAYJLD010000016.1"/>
</dbReference>
<evidence type="ECO:0000313" key="2">
    <source>
        <dbReference type="EMBL" id="MEB3102353.1"/>
    </source>
</evidence>
<proteinExistence type="predicted"/>
<dbReference type="Pfam" id="PF00535">
    <property type="entry name" value="Glycos_transf_2"/>
    <property type="match status" value="1"/>
</dbReference>
<dbReference type="CDD" id="cd00761">
    <property type="entry name" value="Glyco_tranf_GTA_type"/>
    <property type="match status" value="1"/>
</dbReference>
<comment type="caution">
    <text evidence="2">The sequence shown here is derived from an EMBL/GenBank/DDBJ whole genome shotgun (WGS) entry which is preliminary data.</text>
</comment>
<reference evidence="2" key="1">
    <citation type="submission" date="2023-12" db="EMBL/GenBank/DDBJ databases">
        <title>Fervidustalea candida gen. nov., sp. nov., a novel member of the family Paenibacillaceae isolated from a geothermal area.</title>
        <authorList>
            <person name="Li W.-J."/>
            <person name="Jiao J.-Y."/>
            <person name="Chen Y."/>
        </authorList>
    </citation>
    <scope>NUCLEOTIDE SEQUENCE</scope>
    <source>
        <strain evidence="2">SYSU GA230002</strain>
    </source>
</reference>
<organism evidence="2 3">
    <name type="scientific">Ferviditalea candida</name>
    <dbReference type="NCBI Taxonomy" id="3108399"/>
    <lineage>
        <taxon>Bacteria</taxon>
        <taxon>Bacillati</taxon>
        <taxon>Bacillota</taxon>
        <taxon>Bacilli</taxon>
        <taxon>Bacillales</taxon>
        <taxon>Paenibacillaceae</taxon>
        <taxon>Ferviditalea</taxon>
    </lineage>
</organism>
<dbReference type="InterPro" id="IPR001173">
    <property type="entry name" value="Glyco_trans_2-like"/>
</dbReference>
<protein>
    <submittedName>
        <fullName evidence="2">Glycosyltransferase family 2 protein</fullName>
    </submittedName>
</protein>
<dbReference type="PANTHER" id="PTHR43685">
    <property type="entry name" value="GLYCOSYLTRANSFERASE"/>
    <property type="match status" value="1"/>
</dbReference>
<dbReference type="SUPFAM" id="SSF53448">
    <property type="entry name" value="Nucleotide-diphospho-sugar transferases"/>
    <property type="match status" value="2"/>
</dbReference>
<sequence length="648" mass="76649">MQPKRVLVGSPVNQSPEILKHFLLSLSELNQKHPKLDFLFIDDNEDKESKRLLVDFKMKENCVTIIESARLGQEISMKYIRNDQTHIWTEPLTWKVAAFKDYIIQQALDSNYDYLFLVDSDLVLHPDTIDSLIQSNKPIISEIYWTKWDSFSEELPQVWLRDQYDLFQKGREEKLNEREIQERTGRFIKMLREPGVYKVGGLGACTLISWGAMTAGVSFKEIYNVSFLGEDRHFCIRAAALGFELFVDTHYPAYHIYRESELDGLEQYKKENEQRVVINQKLKLIQTVKSGIEGLGTFHYKNGYSRDWRPFYDESMIQQLSLEFVENRSMYIAENVSVDAQVADCDVIKLDMNAGTATVEYLLTNKGFKNHESFYEQYRCESDLIASPNGDWLIESIHVKDSVRTVEIPMVRIAKDNNNKLTLSMVIKNEAGRYLEKVLKEHKQYIDEAVIIDDGSTDNSVEVCFAILKDIPVHLVQNKSSKFGNEIELRRQQWEETLRMNPDWILNLDADEHFEPRFFESVHDLINQQKFDTICFRLYDFWDDEHYREDEFWRAHMSYRPFLIRYQPHFKYQWNESAQHCGRFPQNVLELPSAKSQLRLKHLGWSRKEDRIHKYNRYMALDPNGQYGWKEQYQSILDEQVNLVKWIE</sequence>
<dbReference type="InterPro" id="IPR029044">
    <property type="entry name" value="Nucleotide-diphossugar_trans"/>
</dbReference>
<dbReference type="PANTHER" id="PTHR43685:SF2">
    <property type="entry name" value="GLYCOSYLTRANSFERASE 2-LIKE DOMAIN-CONTAINING PROTEIN"/>
    <property type="match status" value="1"/>
</dbReference>
<feature type="domain" description="Glycosyltransferase 2-like" evidence="1">
    <location>
        <begin position="426"/>
        <end position="559"/>
    </location>
</feature>
<dbReference type="Gene3D" id="3.90.550.10">
    <property type="entry name" value="Spore Coat Polysaccharide Biosynthesis Protein SpsA, Chain A"/>
    <property type="match status" value="2"/>
</dbReference>
<name>A0ABU5ZIM5_9BACL</name>